<name>A0A974CDC5_XENLA</name>
<accession>A0A974CDC5</accession>
<dbReference type="Proteomes" id="UP000694892">
    <property type="component" value="Chromosome 7S"/>
</dbReference>
<reference evidence="2" key="1">
    <citation type="journal article" date="2016" name="Nature">
        <title>Genome evolution in the allotetraploid frog Xenopus laevis.</title>
        <authorList>
            <person name="Session A.M."/>
            <person name="Uno Y."/>
            <person name="Kwon T."/>
            <person name="Chapman J.A."/>
            <person name="Toyoda A."/>
            <person name="Takahashi S."/>
            <person name="Fukui A."/>
            <person name="Hikosaka A."/>
            <person name="Suzuki A."/>
            <person name="Kondo M."/>
            <person name="van Heeringen S.J."/>
            <person name="Quigley I."/>
            <person name="Heinz S."/>
            <person name="Ogino H."/>
            <person name="Ochi H."/>
            <person name="Hellsten U."/>
            <person name="Lyons J.B."/>
            <person name="Simakov O."/>
            <person name="Putnam N."/>
            <person name="Stites J."/>
            <person name="Kuroki Y."/>
            <person name="Tanaka T."/>
            <person name="Michiue T."/>
            <person name="Watanabe M."/>
            <person name="Bogdanovic O."/>
            <person name="Lister R."/>
            <person name="Georgiou G."/>
            <person name="Paranjpe S.S."/>
            <person name="van Kruijsbergen I."/>
            <person name="Shu S."/>
            <person name="Carlson J."/>
            <person name="Kinoshita T."/>
            <person name="Ohta Y."/>
            <person name="Mawaribuchi S."/>
            <person name="Jenkins J."/>
            <person name="Grimwood J."/>
            <person name="Schmutz J."/>
            <person name="Mitros T."/>
            <person name="Mozaffari S.V."/>
            <person name="Suzuki Y."/>
            <person name="Haramoto Y."/>
            <person name="Yamamoto T.S."/>
            <person name="Takagi C."/>
            <person name="Heald R."/>
            <person name="Miller K."/>
            <person name="Haudenschild C."/>
            <person name="Kitzman J."/>
            <person name="Nakayama T."/>
            <person name="Izutsu Y."/>
            <person name="Robert J."/>
            <person name="Fortriede J."/>
            <person name="Burns K."/>
            <person name="Lotay V."/>
            <person name="Karimi K."/>
            <person name="Yasuoka Y."/>
            <person name="Dichmann D.S."/>
            <person name="Flajnik M.F."/>
            <person name="Houston D.W."/>
            <person name="Shendure J."/>
            <person name="DuPasquier L."/>
            <person name="Vize P.D."/>
            <person name="Zorn A.M."/>
            <person name="Ito M."/>
            <person name="Marcotte E.M."/>
            <person name="Wallingford J.B."/>
            <person name="Ito Y."/>
            <person name="Asashima M."/>
            <person name="Ueno N."/>
            <person name="Matsuda Y."/>
            <person name="Veenstra G.J."/>
            <person name="Fujiyama A."/>
            <person name="Harland R.M."/>
            <person name="Taira M."/>
            <person name="Rokhsar D.S."/>
        </authorList>
    </citation>
    <scope>NUCLEOTIDE SEQUENCE [LARGE SCALE GENOMIC DNA]</scope>
    <source>
        <strain evidence="2">J</strain>
    </source>
</reference>
<organism evidence="1 2">
    <name type="scientific">Xenopus laevis</name>
    <name type="common">African clawed frog</name>
    <dbReference type="NCBI Taxonomy" id="8355"/>
    <lineage>
        <taxon>Eukaryota</taxon>
        <taxon>Metazoa</taxon>
        <taxon>Chordata</taxon>
        <taxon>Craniata</taxon>
        <taxon>Vertebrata</taxon>
        <taxon>Euteleostomi</taxon>
        <taxon>Amphibia</taxon>
        <taxon>Batrachia</taxon>
        <taxon>Anura</taxon>
        <taxon>Pipoidea</taxon>
        <taxon>Pipidae</taxon>
        <taxon>Xenopodinae</taxon>
        <taxon>Xenopus</taxon>
        <taxon>Xenopus</taxon>
    </lineage>
</organism>
<proteinExistence type="predicted"/>
<gene>
    <name evidence="1" type="ORF">XELAEV_18038031mg</name>
</gene>
<evidence type="ECO:0000313" key="1">
    <source>
        <dbReference type="EMBL" id="OCT71122.1"/>
    </source>
</evidence>
<evidence type="ECO:0000313" key="2">
    <source>
        <dbReference type="Proteomes" id="UP000694892"/>
    </source>
</evidence>
<sequence>MVRGSGWCWGQCGGRRWEWDLLFLFRLEADFYTEAGGGQTVSFLFSEAHCDCHSLPLGNMCQFSHRLWGRTREGGQAGI</sequence>
<dbReference type="AlphaFoldDB" id="A0A974CDC5"/>
<dbReference type="EMBL" id="CM004479">
    <property type="protein sequence ID" value="OCT71122.1"/>
    <property type="molecule type" value="Genomic_DNA"/>
</dbReference>
<protein>
    <submittedName>
        <fullName evidence="1">Uncharacterized protein</fullName>
    </submittedName>
</protein>